<evidence type="ECO:0000256" key="6">
    <source>
        <dbReference type="SAM" id="Phobius"/>
    </source>
</evidence>
<dbReference type="OrthoDB" id="16820at2759"/>
<keyword evidence="2" id="KW-0285">Flavoprotein</keyword>
<dbReference type="EMBL" id="JAGMUU010000042">
    <property type="protein sequence ID" value="KAH7114582.1"/>
    <property type="molecule type" value="Genomic_DNA"/>
</dbReference>
<evidence type="ECO:0000313" key="9">
    <source>
        <dbReference type="Proteomes" id="UP000717696"/>
    </source>
</evidence>
<accession>A0A9P9D8Y2</accession>
<keyword evidence="9" id="KW-1185">Reference proteome</keyword>
<dbReference type="InterPro" id="IPR036188">
    <property type="entry name" value="FAD/NAD-bd_sf"/>
</dbReference>
<dbReference type="GO" id="GO:0071949">
    <property type="term" value="F:FAD binding"/>
    <property type="evidence" value="ECO:0007669"/>
    <property type="project" value="InterPro"/>
</dbReference>
<proteinExistence type="inferred from homology"/>
<protein>
    <recommendedName>
        <fullName evidence="7">FAD-binding domain-containing protein</fullName>
    </recommendedName>
</protein>
<reference evidence="8" key="1">
    <citation type="journal article" date="2021" name="Nat. Commun.">
        <title>Genetic determinants of endophytism in the Arabidopsis root mycobiome.</title>
        <authorList>
            <person name="Mesny F."/>
            <person name="Miyauchi S."/>
            <person name="Thiergart T."/>
            <person name="Pickel B."/>
            <person name="Atanasova L."/>
            <person name="Karlsson M."/>
            <person name="Huettel B."/>
            <person name="Barry K.W."/>
            <person name="Haridas S."/>
            <person name="Chen C."/>
            <person name="Bauer D."/>
            <person name="Andreopoulos W."/>
            <person name="Pangilinan J."/>
            <person name="LaButti K."/>
            <person name="Riley R."/>
            <person name="Lipzen A."/>
            <person name="Clum A."/>
            <person name="Drula E."/>
            <person name="Henrissat B."/>
            <person name="Kohler A."/>
            <person name="Grigoriev I.V."/>
            <person name="Martin F.M."/>
            <person name="Hacquard S."/>
        </authorList>
    </citation>
    <scope>NUCLEOTIDE SEQUENCE</scope>
    <source>
        <strain evidence="8">MPI-CAGE-AT-0021</strain>
    </source>
</reference>
<evidence type="ECO:0000256" key="5">
    <source>
        <dbReference type="ARBA" id="ARBA00023033"/>
    </source>
</evidence>
<evidence type="ECO:0000313" key="8">
    <source>
        <dbReference type="EMBL" id="KAH7114582.1"/>
    </source>
</evidence>
<dbReference type="SUPFAM" id="SSF54373">
    <property type="entry name" value="FAD-linked reductases, C-terminal domain"/>
    <property type="match status" value="1"/>
</dbReference>
<keyword evidence="6" id="KW-1133">Transmembrane helix</keyword>
<evidence type="ECO:0000259" key="7">
    <source>
        <dbReference type="Pfam" id="PF01494"/>
    </source>
</evidence>
<feature type="transmembrane region" description="Helical" evidence="6">
    <location>
        <begin position="45"/>
        <end position="63"/>
    </location>
</feature>
<dbReference type="GO" id="GO:0004497">
    <property type="term" value="F:monooxygenase activity"/>
    <property type="evidence" value="ECO:0007669"/>
    <property type="project" value="UniProtKB-KW"/>
</dbReference>
<keyword evidence="3" id="KW-0274">FAD</keyword>
<feature type="transmembrane region" description="Helical" evidence="6">
    <location>
        <begin position="131"/>
        <end position="151"/>
    </location>
</feature>
<dbReference type="Proteomes" id="UP000717696">
    <property type="component" value="Unassembled WGS sequence"/>
</dbReference>
<feature type="domain" description="FAD-binding" evidence="7">
    <location>
        <begin position="134"/>
        <end position="300"/>
    </location>
</feature>
<dbReference type="Gene3D" id="3.50.50.60">
    <property type="entry name" value="FAD/NAD(P)-binding domain"/>
    <property type="match status" value="1"/>
</dbReference>
<dbReference type="AlphaFoldDB" id="A0A9P9D8Y2"/>
<keyword evidence="6" id="KW-0812">Transmembrane</keyword>
<comment type="similarity">
    <text evidence="1">Belongs to the paxM FAD-dependent monooxygenase family.</text>
</comment>
<sequence length="431" mass="47718">MSRDIWAVPLQLTNFNIVLALLGGFISLFGLVSFLLKENCYLSEALIALLVGVAFGPNGANFIRPNDYAQCSLDGISDADCENNRNAITLNFSRLVLGVQLVLAGVQLPSKYLRTEWKSLSLLLGPGMTSFCLKIVIIGAGLGGLAAALSIKQESPEHDTLVIESAPVLAEIGAGLQLTPNATRLLIRWGLKPSLEKVASSPEEFLVRRYDGRKLLGERQNFAAEMLEKYGSHYWDMHRADLQLAMFDQAKSLGVRFQFGTLVTDVDPTIPQLTTDKGEKITADLVIAADGLWSKTRSTVLGRPSPPIATGDLAYRIVLKAEDIKDQELLEFMKKPRVCLWAGPECHAIYYPLRNNTMANVVLLVPDNLPDDMAKMPGDLSEMKEIFAKWDPLLQKFLSKVDKVEKWKLMHRESLKYFEHPLSCQGKGLNG</sequence>
<comment type="caution">
    <text evidence="8">The sequence shown here is derived from an EMBL/GenBank/DDBJ whole genome shotgun (WGS) entry which is preliminary data.</text>
</comment>
<evidence type="ECO:0000256" key="4">
    <source>
        <dbReference type="ARBA" id="ARBA00023002"/>
    </source>
</evidence>
<dbReference type="InterPro" id="IPR050493">
    <property type="entry name" value="FAD-dep_Monooxygenase_BioMet"/>
</dbReference>
<dbReference type="InterPro" id="IPR002938">
    <property type="entry name" value="FAD-bd"/>
</dbReference>
<feature type="transmembrane region" description="Helical" evidence="6">
    <location>
        <begin position="15"/>
        <end position="36"/>
    </location>
</feature>
<dbReference type="PANTHER" id="PTHR13789:SF238">
    <property type="entry name" value="PUTATIVE (AFU_ORTHOLOGUE AFUA_2G01680)-RELATED"/>
    <property type="match status" value="1"/>
</dbReference>
<gene>
    <name evidence="8" type="ORF">B0J13DRAFT_613708</name>
</gene>
<keyword evidence="6" id="KW-0472">Membrane</keyword>
<evidence type="ECO:0000256" key="2">
    <source>
        <dbReference type="ARBA" id="ARBA00022630"/>
    </source>
</evidence>
<keyword evidence="4" id="KW-0560">Oxidoreductase</keyword>
<dbReference type="SUPFAM" id="SSF51905">
    <property type="entry name" value="FAD/NAD(P)-binding domain"/>
    <property type="match status" value="1"/>
</dbReference>
<organism evidence="8 9">
    <name type="scientific">Dactylonectria estremocensis</name>
    <dbReference type="NCBI Taxonomy" id="1079267"/>
    <lineage>
        <taxon>Eukaryota</taxon>
        <taxon>Fungi</taxon>
        <taxon>Dikarya</taxon>
        <taxon>Ascomycota</taxon>
        <taxon>Pezizomycotina</taxon>
        <taxon>Sordariomycetes</taxon>
        <taxon>Hypocreomycetidae</taxon>
        <taxon>Hypocreales</taxon>
        <taxon>Nectriaceae</taxon>
        <taxon>Dactylonectria</taxon>
    </lineage>
</organism>
<evidence type="ECO:0000256" key="1">
    <source>
        <dbReference type="ARBA" id="ARBA00007992"/>
    </source>
</evidence>
<dbReference type="PANTHER" id="PTHR13789">
    <property type="entry name" value="MONOOXYGENASE"/>
    <property type="match status" value="1"/>
</dbReference>
<name>A0A9P9D8Y2_9HYPO</name>
<evidence type="ECO:0000256" key="3">
    <source>
        <dbReference type="ARBA" id="ARBA00022827"/>
    </source>
</evidence>
<keyword evidence="5" id="KW-0503">Monooxygenase</keyword>
<dbReference type="Pfam" id="PF01494">
    <property type="entry name" value="FAD_binding_3"/>
    <property type="match status" value="1"/>
</dbReference>